<evidence type="ECO:0000313" key="1">
    <source>
        <dbReference type="EMBL" id="JAC79122.1"/>
    </source>
</evidence>
<dbReference type="AlphaFoldDB" id="A0A061S1X4"/>
<accession>A0A061S1X4</accession>
<protein>
    <submittedName>
        <fullName evidence="1">Uncharacterized protein</fullName>
    </submittedName>
</protein>
<proteinExistence type="predicted"/>
<feature type="non-terminal residue" evidence="1">
    <location>
        <position position="1"/>
    </location>
</feature>
<gene>
    <name evidence="1" type="ORF">TSPGSL018_13470</name>
</gene>
<sequence>SNTSELGPCNIQCTTATHSTKSNTAFHKVSIGFTLEYGKDEANFNQIPILFRICINARNKSGVWRILNIRITKVFPRNNLFPFVYLSIQSVC</sequence>
<reference evidence="1" key="1">
    <citation type="submission" date="2014-05" db="EMBL/GenBank/DDBJ databases">
        <title>The transcriptome of the halophilic microalga Tetraselmis sp. GSL018 isolated from the Great Salt Lake, Utah.</title>
        <authorList>
            <person name="Jinkerson R.E."/>
            <person name="D'Adamo S."/>
            <person name="Posewitz M.C."/>
        </authorList>
    </citation>
    <scope>NUCLEOTIDE SEQUENCE</scope>
    <source>
        <strain evidence="1">GSL018</strain>
    </source>
</reference>
<organism evidence="1">
    <name type="scientific">Tetraselmis sp. GSL018</name>
    <dbReference type="NCBI Taxonomy" id="582737"/>
    <lineage>
        <taxon>Eukaryota</taxon>
        <taxon>Viridiplantae</taxon>
        <taxon>Chlorophyta</taxon>
        <taxon>core chlorophytes</taxon>
        <taxon>Chlorodendrophyceae</taxon>
        <taxon>Chlorodendrales</taxon>
        <taxon>Chlorodendraceae</taxon>
        <taxon>Tetraselmis</taxon>
    </lineage>
</organism>
<name>A0A061S1X4_9CHLO</name>
<dbReference type="EMBL" id="GBEZ01006260">
    <property type="protein sequence ID" value="JAC79122.1"/>
    <property type="molecule type" value="Transcribed_RNA"/>
</dbReference>